<dbReference type="EMBL" id="AYYP01000046">
    <property type="protein sequence ID" value="KRM63982.1"/>
    <property type="molecule type" value="Genomic_DNA"/>
</dbReference>
<dbReference type="RefSeq" id="WP_056976860.1">
    <property type="nucleotide sequence ID" value="NZ_AYYP01000046.1"/>
</dbReference>
<dbReference type="Pfam" id="PF03358">
    <property type="entry name" value="FMN_red"/>
    <property type="match status" value="1"/>
</dbReference>
<dbReference type="SMART" id="SM00900">
    <property type="entry name" value="FMN_bind"/>
    <property type="match status" value="1"/>
</dbReference>
<evidence type="ECO:0000256" key="4">
    <source>
        <dbReference type="ARBA" id="ARBA00022630"/>
    </source>
</evidence>
<dbReference type="Gene3D" id="3.50.50.60">
    <property type="entry name" value="FAD/NAD(P)-binding domain"/>
    <property type="match status" value="2"/>
</dbReference>
<evidence type="ECO:0000256" key="8">
    <source>
        <dbReference type="RuleBase" id="RU366062"/>
    </source>
</evidence>
<dbReference type="NCBIfam" id="TIGR01813">
    <property type="entry name" value="flavo_cyto_c"/>
    <property type="match status" value="1"/>
</dbReference>
<dbReference type="InterPro" id="IPR007329">
    <property type="entry name" value="FMN-bd"/>
</dbReference>
<evidence type="ECO:0000256" key="2">
    <source>
        <dbReference type="ARBA" id="ARBA00013137"/>
    </source>
</evidence>
<dbReference type="InterPro" id="IPR050315">
    <property type="entry name" value="FAD-oxidoreductase_2"/>
</dbReference>
<keyword evidence="4 8" id="KW-0285">Flavoprotein</keyword>
<gene>
    <name evidence="10" type="ORF">FC14_GL000104</name>
</gene>
<dbReference type="SUPFAM" id="SSF52218">
    <property type="entry name" value="Flavoproteins"/>
    <property type="match status" value="1"/>
</dbReference>
<dbReference type="GO" id="GO:0016020">
    <property type="term" value="C:membrane"/>
    <property type="evidence" value="ECO:0007669"/>
    <property type="project" value="InterPro"/>
</dbReference>
<evidence type="ECO:0000256" key="5">
    <source>
        <dbReference type="ARBA" id="ARBA00022827"/>
    </source>
</evidence>
<dbReference type="InterPro" id="IPR005025">
    <property type="entry name" value="FMN_Rdtase-like_dom"/>
</dbReference>
<dbReference type="GO" id="GO:0033765">
    <property type="term" value="F:steroid dehydrogenase activity, acting on the CH-CH group of donors"/>
    <property type="evidence" value="ECO:0007669"/>
    <property type="project" value="UniProtKB-ARBA"/>
</dbReference>
<dbReference type="Gene3D" id="3.90.700.10">
    <property type="entry name" value="Succinate dehydrogenase/fumarate reductase flavoprotein, catalytic domain"/>
    <property type="match status" value="1"/>
</dbReference>
<evidence type="ECO:0000256" key="6">
    <source>
        <dbReference type="ARBA" id="ARBA00023002"/>
    </source>
</evidence>
<dbReference type="EC" id="1.3.99.33" evidence="2 8"/>
<dbReference type="InterPro" id="IPR027477">
    <property type="entry name" value="Succ_DH/fumarate_Rdtase_cat_sf"/>
</dbReference>
<reference evidence="10 11" key="1">
    <citation type="journal article" date="2015" name="Genome Announc.">
        <title>Expanding the biotechnology potential of lactobacilli through comparative genomics of 213 strains and associated genera.</title>
        <authorList>
            <person name="Sun Z."/>
            <person name="Harris H.M."/>
            <person name="McCann A."/>
            <person name="Guo C."/>
            <person name="Argimon S."/>
            <person name="Zhang W."/>
            <person name="Yang X."/>
            <person name="Jeffery I.B."/>
            <person name="Cooney J.C."/>
            <person name="Kagawa T.F."/>
            <person name="Liu W."/>
            <person name="Song Y."/>
            <person name="Salvetti E."/>
            <person name="Wrobel A."/>
            <person name="Rasinkangas P."/>
            <person name="Parkhill J."/>
            <person name="Rea M.C."/>
            <person name="O'Sullivan O."/>
            <person name="Ritari J."/>
            <person name="Douillard F.P."/>
            <person name="Paul Ross R."/>
            <person name="Yang R."/>
            <person name="Briner A.E."/>
            <person name="Felis G.E."/>
            <person name="de Vos W.M."/>
            <person name="Barrangou R."/>
            <person name="Klaenhammer T.R."/>
            <person name="Caufield P.W."/>
            <person name="Cui Y."/>
            <person name="Zhang H."/>
            <person name="O'Toole P.W."/>
        </authorList>
    </citation>
    <scope>NUCLEOTIDE SEQUENCE [LARGE SCALE GENOMIC DNA]</scope>
    <source>
        <strain evidence="10 11">DSM 20509</strain>
    </source>
</reference>
<evidence type="ECO:0000256" key="3">
    <source>
        <dbReference type="ARBA" id="ARBA00015872"/>
    </source>
</evidence>
<dbReference type="PANTHER" id="PTHR43400:SF7">
    <property type="entry name" value="FAD-DEPENDENT OXIDOREDUCTASE 2 FAD BINDING DOMAIN-CONTAINING PROTEIN"/>
    <property type="match status" value="1"/>
</dbReference>
<name>A0A0R2A974_9LACO</name>
<dbReference type="PANTHER" id="PTHR43400">
    <property type="entry name" value="FUMARATE REDUCTASE"/>
    <property type="match status" value="1"/>
</dbReference>
<dbReference type="SUPFAM" id="SSF56425">
    <property type="entry name" value="Succinate dehydrogenase/fumarate reductase flavoprotein, catalytic domain"/>
    <property type="match status" value="1"/>
</dbReference>
<dbReference type="InterPro" id="IPR010960">
    <property type="entry name" value="Flavocytochrome_c"/>
</dbReference>
<comment type="caution">
    <text evidence="10">The sequence shown here is derived from an EMBL/GenBank/DDBJ whole genome shotgun (WGS) entry which is preliminary data.</text>
</comment>
<comment type="cofactor">
    <cofactor evidence="8">
        <name>FMN</name>
        <dbReference type="ChEBI" id="CHEBI:58210"/>
    </cofactor>
    <text evidence="8">Binds 1 or 2 FMN covalently per subunit.</text>
</comment>
<dbReference type="Gene3D" id="3.90.1010.20">
    <property type="match status" value="1"/>
</dbReference>
<keyword evidence="11" id="KW-1185">Reference proteome</keyword>
<dbReference type="InterPro" id="IPR036188">
    <property type="entry name" value="FAD/NAD-bd_sf"/>
</dbReference>
<feature type="domain" description="FMN-binding" evidence="9">
    <location>
        <begin position="201"/>
        <end position="275"/>
    </location>
</feature>
<dbReference type="Proteomes" id="UP000051008">
    <property type="component" value="Unassembled WGS sequence"/>
</dbReference>
<evidence type="ECO:0000256" key="1">
    <source>
        <dbReference type="ARBA" id="ARBA00008040"/>
    </source>
</evidence>
<proteinExistence type="inferred from homology"/>
<evidence type="ECO:0000256" key="7">
    <source>
        <dbReference type="ARBA" id="ARBA00049922"/>
    </source>
</evidence>
<dbReference type="SUPFAM" id="SSF51905">
    <property type="entry name" value="FAD/NAD(P)-binding domain"/>
    <property type="match status" value="1"/>
</dbReference>
<dbReference type="GO" id="GO:0010181">
    <property type="term" value="F:FMN binding"/>
    <property type="evidence" value="ECO:0007669"/>
    <property type="project" value="InterPro"/>
</dbReference>
<keyword evidence="5 8" id="KW-0274">FAD</keyword>
<dbReference type="InterPro" id="IPR003953">
    <property type="entry name" value="FAD-dep_OxRdtase_2_FAD-bd"/>
</dbReference>
<evidence type="ECO:0000259" key="9">
    <source>
        <dbReference type="SMART" id="SM00900"/>
    </source>
</evidence>
<comment type="catalytic activity">
    <reaction evidence="7 8">
        <text>dihydrourocanate + A = urocanate + AH2</text>
        <dbReference type="Rhea" id="RHEA:36059"/>
        <dbReference type="ChEBI" id="CHEBI:13193"/>
        <dbReference type="ChEBI" id="CHEBI:17499"/>
        <dbReference type="ChEBI" id="CHEBI:27247"/>
        <dbReference type="ChEBI" id="CHEBI:72991"/>
        <dbReference type="EC" id="1.3.99.33"/>
    </reaction>
</comment>
<accession>A0A0R2A974</accession>
<dbReference type="AlphaFoldDB" id="A0A0R2A974"/>
<dbReference type="Pfam" id="PF04205">
    <property type="entry name" value="FMN_bind"/>
    <property type="match status" value="1"/>
</dbReference>
<comment type="cofactor">
    <cofactor evidence="8">
        <name>FAD</name>
        <dbReference type="ChEBI" id="CHEBI:57692"/>
    </cofactor>
    <text evidence="8">Binds 1 FAD per subunit.</text>
</comment>
<dbReference type="PATRIC" id="fig|1423718.3.peg.107"/>
<protein>
    <recommendedName>
        <fullName evidence="3 8">Urocanate reductase</fullName>
        <ecNumber evidence="2 8">1.3.99.33</ecNumber>
    </recommendedName>
</protein>
<evidence type="ECO:0000313" key="10">
    <source>
        <dbReference type="EMBL" id="KRM63982.1"/>
    </source>
</evidence>
<dbReference type="Pfam" id="PF00890">
    <property type="entry name" value="FAD_binding_2"/>
    <property type="match status" value="2"/>
</dbReference>
<sequence>MKIIGISGTNSSDSPTEKLVNFMAQHFASQVEFEVIELKGLPMFNESNDLSNQEPLKSLVAKIEAADGVVIATSEHNRSIPSALNSFLEWMSFTVHPFDEKPVMVVGTSVTRQGSASAQLHLRQVLDAPGVNALVLPGNEFLLGQATEAFDENGAIKEANTVDFLESCFANFLRFIKAADSLQIPDEVRFEPGDYQVKTKGHNGDLPMVVSFSENRIEDIKVDTSGETEGIADTVFERLPQEIIAGQTLNVDAVSGASVTSYGLIDGVAQAVKLAGVDPNILKKRPKPSKSQDLSPLEYETDVVVVGGGGAGLAAASRVLQAGKSTIVLEKFPALGGNTVRAGGPMNAADPDWQKQFAALPGEASVLKEMLDYDLAKIDPEYQADFKALQGQIKDYLAGKADYLFDSILWHRIQTYLGGKRVDLNGNEIHGDYDLVKVLTDHALESVKWLADLGVEFDESQVTMPVGAKWRRGHKPMESQGFAFIKTLKKFIEEHEAGQILTETPVKRFLLDEQGQICGVVALNAANRQVIVKAKAVILASGGFGANTKMVQKYNTYWSQVDDDIATSNSPAITGDGIKLGQSVGAALVGMGFTQMMPVSDPKTGELFSGLQVPPANYVMVNQQGKRFVDEYEGRDVLTKAAFDNGGLFYLIADDEIKKTAYNTTQASLDAQVEAGTLFRADTLADLAKQIKVDPQTFEETIAKYNSYVDAGVDPEFGKEVFDLKVVKPPFYATPRKPAIHHTMGGLKINTKAQVINEAGQVIPNLYAAGEVAGGIHAGNRLGGNSLTDIFTYGRIAAKTALEKM</sequence>
<organism evidence="10 11">
    <name type="scientific">Ligilactobacillus agilis DSM 20509</name>
    <dbReference type="NCBI Taxonomy" id="1423718"/>
    <lineage>
        <taxon>Bacteria</taxon>
        <taxon>Bacillati</taxon>
        <taxon>Bacillota</taxon>
        <taxon>Bacilli</taxon>
        <taxon>Lactobacillales</taxon>
        <taxon>Lactobacillaceae</taxon>
        <taxon>Ligilactobacillus</taxon>
    </lineage>
</organism>
<dbReference type="OrthoDB" id="9806724at2"/>
<comment type="similarity">
    <text evidence="1 8">Belongs to the FAD-dependent oxidoreductase 2 family. FRD/SDH subfamily.</text>
</comment>
<dbReference type="InterPro" id="IPR029039">
    <property type="entry name" value="Flavoprotein-like_sf"/>
</dbReference>
<evidence type="ECO:0000313" key="11">
    <source>
        <dbReference type="Proteomes" id="UP000051008"/>
    </source>
</evidence>
<keyword evidence="6 8" id="KW-0560">Oxidoreductase</keyword>
<dbReference type="Gene3D" id="3.40.50.360">
    <property type="match status" value="1"/>
</dbReference>